<protein>
    <submittedName>
        <fullName evidence="1">Uncharacterized protein</fullName>
    </submittedName>
</protein>
<gene>
    <name evidence="1" type="ORF">D3Z33_11940</name>
</gene>
<reference evidence="1 2" key="1">
    <citation type="submission" date="2018-08" db="EMBL/GenBank/DDBJ databases">
        <title>Murine metabolic-syndrome-specific gut microbial biobank.</title>
        <authorList>
            <person name="Liu C."/>
        </authorList>
    </citation>
    <scope>NUCLEOTIDE SEQUENCE [LARGE SCALE GENOMIC DNA]</scope>
    <source>
        <strain evidence="1 2">583</strain>
    </source>
</reference>
<dbReference type="EMBL" id="QXXA01000013">
    <property type="protein sequence ID" value="NBI07562.1"/>
    <property type="molecule type" value="Genomic_DNA"/>
</dbReference>
<evidence type="ECO:0000313" key="2">
    <source>
        <dbReference type="Proteomes" id="UP000467132"/>
    </source>
</evidence>
<keyword evidence="2" id="KW-1185">Reference proteome</keyword>
<proteinExistence type="predicted"/>
<dbReference type="AlphaFoldDB" id="A0A845R2B0"/>
<sequence length="140" mass="16765">MSKKEREELLNQKKDKKFQENFQVIINEIERHLTSKDIHTKFNSEETLINGYLEYLDRKELIGILKKHNYKITLNNKVINLDSGVEIDLLSIIRKVPTINKIEKILKDKEYRYFFVFSLKEGEGLLRKIWYEETLGIGFE</sequence>
<comment type="caution">
    <text evidence="1">The sequence shown here is derived from an EMBL/GenBank/DDBJ whole genome shotgun (WGS) entry which is preliminary data.</text>
</comment>
<organism evidence="1 2">
    <name type="scientific">Senegalia massiliensis</name>
    <dbReference type="NCBI Taxonomy" id="1720316"/>
    <lineage>
        <taxon>Bacteria</taxon>
        <taxon>Bacillati</taxon>
        <taxon>Bacillota</taxon>
        <taxon>Clostridia</taxon>
        <taxon>Eubacteriales</taxon>
        <taxon>Clostridiaceae</taxon>
        <taxon>Senegalia</taxon>
    </lineage>
</organism>
<name>A0A845R2B0_9CLOT</name>
<evidence type="ECO:0000313" key="1">
    <source>
        <dbReference type="EMBL" id="NBI07562.1"/>
    </source>
</evidence>
<accession>A0A845R2B0</accession>
<dbReference type="Proteomes" id="UP000467132">
    <property type="component" value="Unassembled WGS sequence"/>
</dbReference>